<dbReference type="EMBL" id="JACIEN010000003">
    <property type="protein sequence ID" value="MBB4018227.1"/>
    <property type="molecule type" value="Genomic_DNA"/>
</dbReference>
<reference evidence="2 3" key="1">
    <citation type="submission" date="2020-08" db="EMBL/GenBank/DDBJ databases">
        <title>Genomic Encyclopedia of Type Strains, Phase IV (KMG-IV): sequencing the most valuable type-strain genomes for metagenomic binning, comparative biology and taxonomic classification.</title>
        <authorList>
            <person name="Goeker M."/>
        </authorList>
    </citation>
    <scope>NUCLEOTIDE SEQUENCE [LARGE SCALE GENOMIC DNA]</scope>
    <source>
        <strain evidence="2 3">DSM 103737</strain>
    </source>
</reference>
<dbReference type="Proteomes" id="UP000577362">
    <property type="component" value="Unassembled WGS sequence"/>
</dbReference>
<dbReference type="Pfam" id="PF10124">
    <property type="entry name" value="Mu-like_gpT"/>
    <property type="match status" value="1"/>
</dbReference>
<dbReference type="AlphaFoldDB" id="A0A840C799"/>
<feature type="domain" description="Bacteriophage Mu GpT" evidence="1">
    <location>
        <begin position="9"/>
        <end position="296"/>
    </location>
</feature>
<name>A0A840C799_9HYPH</name>
<gene>
    <name evidence="2" type="ORF">GGR16_003261</name>
</gene>
<keyword evidence="3" id="KW-1185">Reference proteome</keyword>
<dbReference type="InterPro" id="IPR018774">
    <property type="entry name" value="Phage_Mu_GpT"/>
</dbReference>
<organism evidence="2 3">
    <name type="scientific">Chelatococcus caeni</name>
    <dbReference type="NCBI Taxonomy" id="1348468"/>
    <lineage>
        <taxon>Bacteria</taxon>
        <taxon>Pseudomonadati</taxon>
        <taxon>Pseudomonadota</taxon>
        <taxon>Alphaproteobacteria</taxon>
        <taxon>Hyphomicrobiales</taxon>
        <taxon>Chelatococcaceae</taxon>
        <taxon>Chelatococcus</taxon>
    </lineage>
</organism>
<protein>
    <submittedName>
        <fullName evidence="2">Phage major head subunit gpT-like protein</fullName>
    </submittedName>
</protein>
<sequence>MIINGANLSMLYKGFKTSFQKGLDEAPSQWSVVATRVTSTTREEEYGWLGKFPQLREWIGDRVIQNMKAHSYSIKNKTFEGTVSVDRDDIEDDNIGLYAPLFEEMGRSTKAFDDQLVWGLLKQGWTGKCYDGQAFFDAEHPVLNEAGKEVSVANTDGGNGTPWFLIDDTRALKPLILQERKKFQFVAKDEAKDENVFMRKEYVYGVDGRRNVGFGFWQFAWGSRQELTPESYALARKSLMEMKGDYGRPLGLRPTKLIVPPGLEGKSLKILNNDLAAGGETNEWKGTAQAVVVPWLA</sequence>
<proteinExistence type="predicted"/>
<comment type="caution">
    <text evidence="2">The sequence shown here is derived from an EMBL/GenBank/DDBJ whole genome shotgun (WGS) entry which is preliminary data.</text>
</comment>
<evidence type="ECO:0000313" key="3">
    <source>
        <dbReference type="Proteomes" id="UP000577362"/>
    </source>
</evidence>
<accession>A0A840C799</accession>
<evidence type="ECO:0000259" key="1">
    <source>
        <dbReference type="Pfam" id="PF10124"/>
    </source>
</evidence>
<dbReference type="RefSeq" id="WP_183317221.1">
    <property type="nucleotide sequence ID" value="NZ_JACIEN010000003.1"/>
</dbReference>
<evidence type="ECO:0000313" key="2">
    <source>
        <dbReference type="EMBL" id="MBB4018227.1"/>
    </source>
</evidence>